<comment type="subcellular location">
    <subcellularLocation>
        <location evidence="2 15 17">Cytoplasm</location>
    </subcellularLocation>
</comment>
<dbReference type="FunFam" id="3.40.1280.10:FF:000001">
    <property type="entry name" value="tRNA (guanine-N(1)-)-methyltransferase"/>
    <property type="match status" value="1"/>
</dbReference>
<comment type="caution">
    <text evidence="19">The sequence shown here is derived from an EMBL/GenBank/DDBJ whole genome shotgun (WGS) entry which is preliminary data.</text>
</comment>
<dbReference type="EMBL" id="MGAC01000031">
    <property type="protein sequence ID" value="OGK37780.1"/>
    <property type="molecule type" value="Genomic_DNA"/>
</dbReference>
<dbReference type="Pfam" id="PF01746">
    <property type="entry name" value="tRNA_m1G_MT"/>
    <property type="match status" value="1"/>
</dbReference>
<dbReference type="PANTHER" id="PTHR46417:SF1">
    <property type="entry name" value="TRNA (GUANINE-N(1)-)-METHYLTRANSFERASE"/>
    <property type="match status" value="1"/>
</dbReference>
<dbReference type="CDD" id="cd18080">
    <property type="entry name" value="TrmD-like"/>
    <property type="match status" value="1"/>
</dbReference>
<dbReference type="PIRSF" id="PIRSF000386">
    <property type="entry name" value="tRNA_mtase"/>
    <property type="match status" value="1"/>
</dbReference>
<evidence type="ECO:0000256" key="17">
    <source>
        <dbReference type="RuleBase" id="RU003464"/>
    </source>
</evidence>
<comment type="similarity">
    <text evidence="3 15 17">Belongs to the RNA methyltransferase TrmD family.</text>
</comment>
<dbReference type="GO" id="GO:0052906">
    <property type="term" value="F:tRNA (guanine(37)-N1)-methyltransferase activity"/>
    <property type="evidence" value="ECO:0007669"/>
    <property type="project" value="UniProtKB-UniRule"/>
</dbReference>
<reference evidence="19 20" key="1">
    <citation type="journal article" date="2016" name="Nat. Commun.">
        <title>Thousands of microbial genomes shed light on interconnected biogeochemical processes in an aquifer system.</title>
        <authorList>
            <person name="Anantharaman K."/>
            <person name="Brown C.T."/>
            <person name="Hug L.A."/>
            <person name="Sharon I."/>
            <person name="Castelle C.J."/>
            <person name="Probst A.J."/>
            <person name="Thomas B.C."/>
            <person name="Singh A."/>
            <person name="Wilkins M.J."/>
            <person name="Karaoz U."/>
            <person name="Brodie E.L."/>
            <person name="Williams K.H."/>
            <person name="Hubbard S.S."/>
            <person name="Banfield J.F."/>
        </authorList>
    </citation>
    <scope>NUCLEOTIDE SEQUENCE [LARGE SCALE GENOMIC DNA]</scope>
</reference>
<dbReference type="Gene3D" id="1.10.1270.20">
    <property type="entry name" value="tRNA(m1g37)methyltransferase, domain 2"/>
    <property type="match status" value="1"/>
</dbReference>
<evidence type="ECO:0000256" key="9">
    <source>
        <dbReference type="ARBA" id="ARBA00022679"/>
    </source>
</evidence>
<evidence type="ECO:0000256" key="16">
    <source>
        <dbReference type="PIRSR" id="PIRSR000386-1"/>
    </source>
</evidence>
<dbReference type="InterPro" id="IPR023148">
    <property type="entry name" value="tRNA_m1G_MeTrfase_C_sf"/>
</dbReference>
<protein>
    <recommendedName>
        <fullName evidence="6 15">tRNA (guanine-N(1)-)-methyltransferase</fullName>
        <ecNumber evidence="5 15">2.1.1.228</ecNumber>
    </recommendedName>
    <alternativeName>
        <fullName evidence="12 15">M1G-methyltransferase</fullName>
    </alternativeName>
    <alternativeName>
        <fullName evidence="13 15">tRNA [GM37] methyltransferase</fullName>
    </alternativeName>
</protein>
<dbReference type="NCBIfam" id="TIGR00088">
    <property type="entry name" value="trmD"/>
    <property type="match status" value="1"/>
</dbReference>
<dbReference type="GO" id="GO:0002939">
    <property type="term" value="P:tRNA N1-guanine methylation"/>
    <property type="evidence" value="ECO:0007669"/>
    <property type="project" value="TreeGrafter"/>
</dbReference>
<evidence type="ECO:0000256" key="10">
    <source>
        <dbReference type="ARBA" id="ARBA00022691"/>
    </source>
</evidence>
<dbReference type="PANTHER" id="PTHR46417">
    <property type="entry name" value="TRNA (GUANINE-N(1)-)-METHYLTRANSFERASE"/>
    <property type="match status" value="1"/>
</dbReference>
<keyword evidence="10 15" id="KW-0949">S-adenosyl-L-methionine</keyword>
<accession>A0A1F7I335</accession>
<dbReference type="Gene3D" id="3.40.1280.10">
    <property type="match status" value="1"/>
</dbReference>
<evidence type="ECO:0000256" key="14">
    <source>
        <dbReference type="ARBA" id="ARBA00047783"/>
    </source>
</evidence>
<evidence type="ECO:0000259" key="18">
    <source>
        <dbReference type="Pfam" id="PF01746"/>
    </source>
</evidence>
<evidence type="ECO:0000256" key="8">
    <source>
        <dbReference type="ARBA" id="ARBA00022603"/>
    </source>
</evidence>
<evidence type="ECO:0000256" key="4">
    <source>
        <dbReference type="ARBA" id="ARBA00011738"/>
    </source>
</evidence>
<evidence type="ECO:0000256" key="15">
    <source>
        <dbReference type="HAMAP-Rule" id="MF_00605"/>
    </source>
</evidence>
<evidence type="ECO:0000256" key="6">
    <source>
        <dbReference type="ARBA" id="ARBA00014679"/>
    </source>
</evidence>
<organism evidence="19 20">
    <name type="scientific">Candidatus Roizmanbacteria bacterium RIFCSPHIGHO2_12_FULL_41_11</name>
    <dbReference type="NCBI Taxonomy" id="1802052"/>
    <lineage>
        <taxon>Bacteria</taxon>
        <taxon>Candidatus Roizmaniibacteriota</taxon>
    </lineage>
</organism>
<gene>
    <name evidence="15" type="primary">trmD</name>
    <name evidence="19" type="ORF">A3F03_03485</name>
</gene>
<evidence type="ECO:0000256" key="13">
    <source>
        <dbReference type="ARBA" id="ARBA00033392"/>
    </source>
</evidence>
<keyword evidence="11 15" id="KW-0819">tRNA processing</keyword>
<dbReference type="InterPro" id="IPR016009">
    <property type="entry name" value="tRNA_MeTrfase_TRMD/TRM10"/>
</dbReference>
<dbReference type="HAMAP" id="MF_00605">
    <property type="entry name" value="TrmD"/>
    <property type="match status" value="1"/>
</dbReference>
<proteinExistence type="inferred from homology"/>
<evidence type="ECO:0000256" key="2">
    <source>
        <dbReference type="ARBA" id="ARBA00004496"/>
    </source>
</evidence>
<keyword evidence="8 15" id="KW-0489">Methyltransferase</keyword>
<keyword evidence="7 15" id="KW-0963">Cytoplasm</keyword>
<comment type="catalytic activity">
    <reaction evidence="14 15 17">
        <text>guanosine(37) in tRNA + S-adenosyl-L-methionine = N(1)-methylguanosine(37) in tRNA + S-adenosyl-L-homocysteine + H(+)</text>
        <dbReference type="Rhea" id="RHEA:36899"/>
        <dbReference type="Rhea" id="RHEA-COMP:10145"/>
        <dbReference type="Rhea" id="RHEA-COMP:10147"/>
        <dbReference type="ChEBI" id="CHEBI:15378"/>
        <dbReference type="ChEBI" id="CHEBI:57856"/>
        <dbReference type="ChEBI" id="CHEBI:59789"/>
        <dbReference type="ChEBI" id="CHEBI:73542"/>
        <dbReference type="ChEBI" id="CHEBI:74269"/>
        <dbReference type="EC" id="2.1.1.228"/>
    </reaction>
</comment>
<dbReference type="InterPro" id="IPR029026">
    <property type="entry name" value="tRNA_m1G_MTases_N"/>
</dbReference>
<evidence type="ECO:0000256" key="5">
    <source>
        <dbReference type="ARBA" id="ARBA00012807"/>
    </source>
</evidence>
<dbReference type="InterPro" id="IPR002649">
    <property type="entry name" value="tRNA_m1G_MeTrfase_TrmD"/>
</dbReference>
<feature type="binding site" evidence="15 16">
    <location>
        <position position="119"/>
    </location>
    <ligand>
        <name>S-adenosyl-L-methionine</name>
        <dbReference type="ChEBI" id="CHEBI:59789"/>
    </ligand>
</feature>
<evidence type="ECO:0000256" key="1">
    <source>
        <dbReference type="ARBA" id="ARBA00002634"/>
    </source>
</evidence>
<evidence type="ECO:0000256" key="7">
    <source>
        <dbReference type="ARBA" id="ARBA00022490"/>
    </source>
</evidence>
<evidence type="ECO:0000256" key="3">
    <source>
        <dbReference type="ARBA" id="ARBA00007630"/>
    </source>
</evidence>
<comment type="subunit">
    <text evidence="4 15 17">Homodimer.</text>
</comment>
<keyword evidence="9 15" id="KW-0808">Transferase</keyword>
<dbReference type="SUPFAM" id="SSF75217">
    <property type="entry name" value="alpha/beta knot"/>
    <property type="match status" value="1"/>
</dbReference>
<dbReference type="InterPro" id="IPR029028">
    <property type="entry name" value="Alpha/beta_knot_MTases"/>
</dbReference>
<feature type="binding site" evidence="15 16">
    <location>
        <begin position="138"/>
        <end position="143"/>
    </location>
    <ligand>
        <name>S-adenosyl-L-methionine</name>
        <dbReference type="ChEBI" id="CHEBI:59789"/>
    </ligand>
</feature>
<dbReference type="GO" id="GO:0005829">
    <property type="term" value="C:cytosol"/>
    <property type="evidence" value="ECO:0007669"/>
    <property type="project" value="TreeGrafter"/>
</dbReference>
<evidence type="ECO:0000313" key="20">
    <source>
        <dbReference type="Proteomes" id="UP000176803"/>
    </source>
</evidence>
<dbReference type="Proteomes" id="UP000176803">
    <property type="component" value="Unassembled WGS sequence"/>
</dbReference>
<evidence type="ECO:0000256" key="11">
    <source>
        <dbReference type="ARBA" id="ARBA00022694"/>
    </source>
</evidence>
<dbReference type="AlphaFoldDB" id="A0A1F7I335"/>
<evidence type="ECO:0000256" key="12">
    <source>
        <dbReference type="ARBA" id="ARBA00029736"/>
    </source>
</evidence>
<sequence>MKISIISLFPKMIEGFFNESIIRKASNRGLVEIEVINLRDFALDSYGTVDDRPYGGGAGMVLRVEPIFNALQKIKNQRSKIKTTKINQKTILTSAKGKRYNQAKAREYSKLDQIIIIAGHYEAVDERVLGFIDEEVSLGDFIMTGGEIPAAAICDSVVRLLPGVLKKEEATQTESFWEMKVEKLIKICGKDEVLSSLQKKRIEKVQLLEYPHYTRPADFMSMTVPESIMKGNHQTIANWRIKQAYEQTRKKRPDLLDK</sequence>
<dbReference type="EC" id="2.1.1.228" evidence="5 15"/>
<name>A0A1F7I335_9BACT</name>
<evidence type="ECO:0000313" key="19">
    <source>
        <dbReference type="EMBL" id="OGK37780.1"/>
    </source>
</evidence>
<feature type="domain" description="tRNA methyltransferase TRMD/TRM10-type" evidence="18">
    <location>
        <begin position="1"/>
        <end position="257"/>
    </location>
</feature>
<comment type="function">
    <text evidence="1 15 17">Specifically methylates guanosine-37 in various tRNAs.</text>
</comment>